<dbReference type="Proteomes" id="UP000555728">
    <property type="component" value="Unassembled WGS sequence"/>
</dbReference>
<dbReference type="RefSeq" id="WP_184433198.1">
    <property type="nucleotide sequence ID" value="NZ_JACIGI010000008.1"/>
</dbReference>
<evidence type="ECO:0000313" key="6">
    <source>
        <dbReference type="EMBL" id="MBB4285651.1"/>
    </source>
</evidence>
<dbReference type="CDD" id="cd02910">
    <property type="entry name" value="cupin_Yhhw_N"/>
    <property type="match status" value="1"/>
</dbReference>
<dbReference type="PANTHER" id="PTHR43212:SF3">
    <property type="entry name" value="QUERCETIN 2,3-DIOXYGENASE"/>
    <property type="match status" value="1"/>
</dbReference>
<feature type="binding site" evidence="2">
    <location>
        <position position="57"/>
    </location>
    <ligand>
        <name>Fe cation</name>
        <dbReference type="ChEBI" id="CHEBI:24875"/>
    </ligand>
</feature>
<dbReference type="GO" id="GO:0046872">
    <property type="term" value="F:metal ion binding"/>
    <property type="evidence" value="ECO:0007669"/>
    <property type="project" value="UniProtKB-KW"/>
</dbReference>
<feature type="domain" description="Quercetin 2,3-dioxygenase C-terminal cupin" evidence="5">
    <location>
        <begin position="146"/>
        <end position="234"/>
    </location>
</feature>
<dbReference type="PIRSF" id="PIRSF006232">
    <property type="entry name" value="Pirin"/>
    <property type="match status" value="1"/>
</dbReference>
<keyword evidence="2" id="KW-0408">Iron</keyword>
<dbReference type="EMBL" id="JACIGI010000008">
    <property type="protein sequence ID" value="MBB4285651.1"/>
    <property type="molecule type" value="Genomic_DNA"/>
</dbReference>
<evidence type="ECO:0000259" key="4">
    <source>
        <dbReference type="Pfam" id="PF02678"/>
    </source>
</evidence>
<sequence>MYLHRPADERGHARFGWLDSRHTFSFGHYLDPAHMGFGPLRVINEDRVRPGAGFDTHGHRDMEILSYVLAGALRHEDSLGTGSVIRPGEIQRMTAGTGIRHSEYNASATEPVHFLQIWILPEAAGLAPSYEQIAVPETERRGRLRLLAARDGRDGAVTVHQDVDLYGTLLTHGEAVSLALRPGRIAWVQVARGVVRANTGLRLGPGDGLGLSEAPDVTLTAQGTEDAEVLVFDMAAQAPAR</sequence>
<feature type="domain" description="Pirin N-terminal" evidence="4">
    <location>
        <begin position="12"/>
        <end position="119"/>
    </location>
</feature>
<dbReference type="InterPro" id="IPR011051">
    <property type="entry name" value="RmlC_Cupin_sf"/>
</dbReference>
<dbReference type="Gene3D" id="2.60.120.10">
    <property type="entry name" value="Jelly Rolls"/>
    <property type="match status" value="2"/>
</dbReference>
<evidence type="ECO:0000256" key="2">
    <source>
        <dbReference type="PIRSR" id="PIRSR006232-1"/>
    </source>
</evidence>
<dbReference type="InterPro" id="IPR012093">
    <property type="entry name" value="Pirin"/>
</dbReference>
<reference evidence="6 7" key="1">
    <citation type="submission" date="2020-08" db="EMBL/GenBank/DDBJ databases">
        <title>Genome sequencing of Purple Non-Sulfur Bacteria from various extreme environments.</title>
        <authorList>
            <person name="Mayer M."/>
        </authorList>
    </citation>
    <scope>NUCLEOTIDE SEQUENCE [LARGE SCALE GENOMIC DNA]</scope>
    <source>
        <strain evidence="6 7">JA135</strain>
    </source>
</reference>
<dbReference type="AlphaFoldDB" id="A0A7W6RYL7"/>
<gene>
    <name evidence="6" type="ORF">GGD88_001370</name>
</gene>
<feature type="binding site" evidence="2">
    <location>
        <position position="103"/>
    </location>
    <ligand>
        <name>Fe cation</name>
        <dbReference type="ChEBI" id="CHEBI:24875"/>
    </ligand>
</feature>
<protein>
    <recommendedName>
        <fullName evidence="8">Pirin family protein</fullName>
    </recommendedName>
</protein>
<dbReference type="InterPro" id="IPR041602">
    <property type="entry name" value="Quercetinase_C"/>
</dbReference>
<evidence type="ECO:0008006" key="8">
    <source>
        <dbReference type="Google" id="ProtNLM"/>
    </source>
</evidence>
<comment type="similarity">
    <text evidence="1 3">Belongs to the pirin family.</text>
</comment>
<dbReference type="SUPFAM" id="SSF51182">
    <property type="entry name" value="RmlC-like cupins"/>
    <property type="match status" value="1"/>
</dbReference>
<name>A0A7W6RYL7_9PROT</name>
<keyword evidence="7" id="KW-1185">Reference proteome</keyword>
<evidence type="ECO:0000259" key="5">
    <source>
        <dbReference type="Pfam" id="PF17954"/>
    </source>
</evidence>
<organism evidence="6 7">
    <name type="scientific">Roseospira goensis</name>
    <dbReference type="NCBI Taxonomy" id="391922"/>
    <lineage>
        <taxon>Bacteria</taxon>
        <taxon>Pseudomonadati</taxon>
        <taxon>Pseudomonadota</taxon>
        <taxon>Alphaproteobacteria</taxon>
        <taxon>Rhodospirillales</taxon>
        <taxon>Rhodospirillaceae</taxon>
        <taxon>Roseospira</taxon>
    </lineage>
</organism>
<feature type="binding site" evidence="2">
    <location>
        <position position="101"/>
    </location>
    <ligand>
        <name>Fe cation</name>
        <dbReference type="ChEBI" id="CHEBI:24875"/>
    </ligand>
</feature>
<evidence type="ECO:0000256" key="1">
    <source>
        <dbReference type="ARBA" id="ARBA00008416"/>
    </source>
</evidence>
<dbReference type="Pfam" id="PF17954">
    <property type="entry name" value="Pirin_C_2"/>
    <property type="match status" value="1"/>
</dbReference>
<dbReference type="PANTHER" id="PTHR43212">
    <property type="entry name" value="QUERCETIN 2,3-DIOXYGENASE"/>
    <property type="match status" value="1"/>
</dbReference>
<dbReference type="InterPro" id="IPR003829">
    <property type="entry name" value="Pirin_N_dom"/>
</dbReference>
<evidence type="ECO:0000313" key="7">
    <source>
        <dbReference type="Proteomes" id="UP000555728"/>
    </source>
</evidence>
<comment type="caution">
    <text evidence="6">The sequence shown here is derived from an EMBL/GenBank/DDBJ whole genome shotgun (WGS) entry which is preliminary data.</text>
</comment>
<evidence type="ECO:0000256" key="3">
    <source>
        <dbReference type="RuleBase" id="RU003457"/>
    </source>
</evidence>
<keyword evidence="2" id="KW-0479">Metal-binding</keyword>
<accession>A0A7W6RYL7</accession>
<feature type="binding site" evidence="2">
    <location>
        <position position="59"/>
    </location>
    <ligand>
        <name>Fe cation</name>
        <dbReference type="ChEBI" id="CHEBI:24875"/>
    </ligand>
</feature>
<proteinExistence type="inferred from homology"/>
<dbReference type="InterPro" id="IPR014710">
    <property type="entry name" value="RmlC-like_jellyroll"/>
</dbReference>
<dbReference type="Pfam" id="PF02678">
    <property type="entry name" value="Pirin"/>
    <property type="match status" value="1"/>
</dbReference>
<comment type="cofactor">
    <cofactor evidence="2">
        <name>Fe cation</name>
        <dbReference type="ChEBI" id="CHEBI:24875"/>
    </cofactor>
    <text evidence="2">Binds 1 Fe cation per subunit.</text>
</comment>